<dbReference type="Pfam" id="PF08975">
    <property type="entry name" value="2H-phosphodiest"/>
    <property type="match status" value="1"/>
</dbReference>
<organism evidence="2 3">
    <name type="scientific">Vibrio mediterranei</name>
    <dbReference type="NCBI Taxonomy" id="689"/>
    <lineage>
        <taxon>Bacteria</taxon>
        <taxon>Pseudomonadati</taxon>
        <taxon>Pseudomonadota</taxon>
        <taxon>Gammaproteobacteria</taxon>
        <taxon>Vibrionales</taxon>
        <taxon>Vibrionaceae</taxon>
        <taxon>Vibrio</taxon>
    </lineage>
</organism>
<evidence type="ECO:0000313" key="2">
    <source>
        <dbReference type="EMBL" id="AYV23436.1"/>
    </source>
</evidence>
<dbReference type="AlphaFoldDB" id="A0A3G4VF66"/>
<dbReference type="InterPro" id="IPR015069">
    <property type="entry name" value="2H-PEstase_DUF1868"/>
</dbReference>
<name>A0A3G4VF66_9VIBR</name>
<dbReference type="Proteomes" id="UP000279760">
    <property type="component" value="Chromosome 2"/>
</dbReference>
<accession>A0A3G4VF66</accession>
<sequence>MNYAPSVGVKFNEDGTVRRFPGNTFLCHVDKTSPVYQEVLWAQQQLKAMKCATNYAFLPEASMHMTVIEGLCDQIRETTHWSSKLAEDVNIESATESFQAWLQEAAATPNFQMKFDYVYNSRAGGTVLRLKPANDETKSALKVCRDNLSELTGIRHPTHDEYHFHITLSYKVINLDEKQQAELEQTCQRIEERLNHSFGVLTHGAVEFCVFEDMFEFKPVKLLSLKK</sequence>
<dbReference type="EMBL" id="CP033578">
    <property type="protein sequence ID" value="AYV23436.1"/>
    <property type="molecule type" value="Genomic_DNA"/>
</dbReference>
<evidence type="ECO:0000259" key="1">
    <source>
        <dbReference type="Pfam" id="PF08975"/>
    </source>
</evidence>
<dbReference type="SUPFAM" id="SSF55144">
    <property type="entry name" value="LigT-like"/>
    <property type="match status" value="1"/>
</dbReference>
<dbReference type="InterPro" id="IPR009097">
    <property type="entry name" value="Cyclic_Pdiesterase"/>
</dbReference>
<dbReference type="RefSeq" id="WP_124941433.1">
    <property type="nucleotide sequence ID" value="NZ_CP033578.1"/>
</dbReference>
<gene>
    <name evidence="2" type="ORF">ECB94_19265</name>
</gene>
<reference evidence="2 3" key="1">
    <citation type="submission" date="2018-11" db="EMBL/GenBank/DDBJ databases">
        <title>Complete Genome Sequence of Vbrio mediterranei 117-T6: a Potential Pathogen Bacteria Isolated from the Conchocelis of Pyropia.</title>
        <authorList>
            <person name="Liu Q."/>
        </authorList>
    </citation>
    <scope>NUCLEOTIDE SEQUENCE [LARGE SCALE GENOMIC DNA]</scope>
    <source>
        <strain evidence="2 3">117-T6</strain>
    </source>
</reference>
<feature type="domain" description="DUF1868" evidence="1">
    <location>
        <begin position="10"/>
        <end position="118"/>
    </location>
</feature>
<dbReference type="Gene3D" id="3.90.1140.10">
    <property type="entry name" value="Cyclic phosphodiesterase"/>
    <property type="match status" value="1"/>
</dbReference>
<protein>
    <submittedName>
        <fullName evidence="2">DUF1868 domain-containing protein</fullName>
    </submittedName>
</protein>
<evidence type="ECO:0000313" key="3">
    <source>
        <dbReference type="Proteomes" id="UP000279760"/>
    </source>
</evidence>
<proteinExistence type="predicted"/>